<gene>
    <name evidence="1" type="ordered locus">Acear_0811</name>
</gene>
<keyword evidence="2" id="KW-1185">Reference proteome</keyword>
<dbReference type="EMBL" id="CP002105">
    <property type="protein sequence ID" value="ADL12349.1"/>
    <property type="molecule type" value="Genomic_DNA"/>
</dbReference>
<reference evidence="1 2" key="1">
    <citation type="journal article" date="2010" name="Stand. Genomic Sci.">
        <title>Complete genome sequence of Acetohalobium arabaticum type strain (Z-7288).</title>
        <authorList>
            <person name="Sikorski J."/>
            <person name="Lapidus A."/>
            <person name="Chertkov O."/>
            <person name="Lucas S."/>
            <person name="Copeland A."/>
            <person name="Glavina Del Rio T."/>
            <person name="Nolan M."/>
            <person name="Tice H."/>
            <person name="Cheng J.F."/>
            <person name="Han C."/>
            <person name="Brambilla E."/>
            <person name="Pitluck S."/>
            <person name="Liolios K."/>
            <person name="Ivanova N."/>
            <person name="Mavromatis K."/>
            <person name="Mikhailova N."/>
            <person name="Pati A."/>
            <person name="Bruce D."/>
            <person name="Detter C."/>
            <person name="Tapia R."/>
            <person name="Goodwin L."/>
            <person name="Chen A."/>
            <person name="Palaniappan K."/>
            <person name="Land M."/>
            <person name="Hauser L."/>
            <person name="Chang Y.J."/>
            <person name="Jeffries C.D."/>
            <person name="Rohde M."/>
            <person name="Goker M."/>
            <person name="Spring S."/>
            <person name="Woyke T."/>
            <person name="Bristow J."/>
            <person name="Eisen J.A."/>
            <person name="Markowitz V."/>
            <person name="Hugenholtz P."/>
            <person name="Kyrpides N.C."/>
            <person name="Klenk H.P."/>
        </authorList>
    </citation>
    <scope>NUCLEOTIDE SEQUENCE [LARGE SCALE GENOMIC DNA]</scope>
    <source>
        <strain evidence="2">ATCC 49924 / DSM 5501 / Z-7288</strain>
    </source>
</reference>
<dbReference type="Proteomes" id="UP000001661">
    <property type="component" value="Chromosome"/>
</dbReference>
<evidence type="ECO:0000313" key="1">
    <source>
        <dbReference type="EMBL" id="ADL12349.1"/>
    </source>
</evidence>
<proteinExistence type="predicted"/>
<protein>
    <submittedName>
        <fullName evidence="1">Uncharacterized protein</fullName>
    </submittedName>
</protein>
<dbReference type="HOGENOM" id="CLU_2629952_0_0_9"/>
<evidence type="ECO:0000313" key="2">
    <source>
        <dbReference type="Proteomes" id="UP000001661"/>
    </source>
</evidence>
<sequence length="77" mass="8964">MKNELNTDDLDSSNDDGIDSIKELWDELMDNNKTDEESGFIPENEEEAEKMLEEMKECGCIDSTKEMKEKAKQERQD</sequence>
<organism evidence="1 2">
    <name type="scientific">Acetohalobium arabaticum (strain ATCC 49924 / DSM 5501 / Z-7288)</name>
    <dbReference type="NCBI Taxonomy" id="574087"/>
    <lineage>
        <taxon>Bacteria</taxon>
        <taxon>Bacillati</taxon>
        <taxon>Bacillota</taxon>
        <taxon>Clostridia</taxon>
        <taxon>Halanaerobiales</taxon>
        <taxon>Halobacteroidaceae</taxon>
        <taxon>Acetohalobium</taxon>
    </lineage>
</organism>
<accession>D9QVU0</accession>
<dbReference type="AlphaFoldDB" id="D9QVU0"/>
<dbReference type="KEGG" id="aar:Acear_0811"/>
<dbReference type="RefSeq" id="WP_013277795.1">
    <property type="nucleotide sequence ID" value="NC_014378.1"/>
</dbReference>
<name>D9QVU0_ACEAZ</name>